<dbReference type="InterPro" id="IPR043129">
    <property type="entry name" value="ATPase_NBD"/>
</dbReference>
<sequence length="647" mass="66613">MTYALGVDLGTTYTAAAVSRDGRPEMVTLGERTPSVPSVVFVGGDEEILVGQAAERRGVSDPDRVAREFKRRFGDPTPLVLGESAYSVERLSARLLRWVHGTVAEREGEKPSRVTVTHPANWGPVRQELFEQVLQIAELEAPLLLPEPVAAAIQHAGHRQLAAGTALAVYDLGGGTFDAAVVVAGDEGKFAIVGEPGGIEHLGGIDFDAAVLAHVVSFTNGAADQLDPDDPVAAAALAQLQSACVSAKEALSSDTEVQIPVLLPNWQGNVRLTRSEFEQMIRPAIEDSTQALLRVVSSAAMEPDELDGVLLVGGSSRIPLVSQLVRYAVPAEVVSTDPEHAIALGAARHADLAAGGVSAHDPARKVIPFPRRQSVAPVDETDDGAGAQEESALIEPTPAPAPTPLPVPRRTRRSARRFGGAAAACALAALAVAAWSPGGGPMAPEPAAGAVQVAGVDPNVSTPKIALAQPIPVRARGEGRPTAELSFGVLGIPLGGSNSVRLDRNGQAELNATSARWIIPGPVDAKLELTDGDSTSEYGFAVARNGSGWLTLPAGALLVLVLAVAAFAESFLGTVRRTGEAGLATLAGMALVGLGFGLAVVLGAWVAGIAAPSIASVALGAALGATAGVMSAIALKLRRQERMRKPA</sequence>
<proteinExistence type="inferred from homology"/>
<evidence type="ECO:0000256" key="1">
    <source>
        <dbReference type="ARBA" id="ARBA00007381"/>
    </source>
</evidence>
<keyword evidence="4" id="KW-0346">Stress response</keyword>
<evidence type="ECO:0000256" key="6">
    <source>
        <dbReference type="RuleBase" id="RU003322"/>
    </source>
</evidence>
<evidence type="ECO:0000256" key="8">
    <source>
        <dbReference type="SAM" id="Phobius"/>
    </source>
</evidence>
<dbReference type="Proteomes" id="UP000800981">
    <property type="component" value="Unassembled WGS sequence"/>
</dbReference>
<dbReference type="PANTHER" id="PTHR19375">
    <property type="entry name" value="HEAT SHOCK PROTEIN 70KDA"/>
    <property type="match status" value="1"/>
</dbReference>
<dbReference type="InterPro" id="IPR018181">
    <property type="entry name" value="Heat_shock_70_CS"/>
</dbReference>
<keyword evidence="8" id="KW-0472">Membrane</keyword>
<evidence type="ECO:0000313" key="10">
    <source>
        <dbReference type="Proteomes" id="UP000800981"/>
    </source>
</evidence>
<dbReference type="InterPro" id="IPR013126">
    <property type="entry name" value="Hsp_70_fam"/>
</dbReference>
<keyword evidence="8" id="KW-0812">Transmembrane</keyword>
<dbReference type="SUPFAM" id="SSF53067">
    <property type="entry name" value="Actin-like ATPase domain"/>
    <property type="match status" value="2"/>
</dbReference>
<reference evidence="9 10" key="1">
    <citation type="submission" date="2020-03" db="EMBL/GenBank/DDBJ databases">
        <title>Two novel Motilibacter sp.</title>
        <authorList>
            <person name="Liu S."/>
        </authorList>
    </citation>
    <scope>NUCLEOTIDE SEQUENCE [LARGE SCALE GENOMIC DNA]</scope>
    <source>
        <strain evidence="9 10">E257</strain>
    </source>
</reference>
<evidence type="ECO:0000256" key="4">
    <source>
        <dbReference type="ARBA" id="ARBA00023016"/>
    </source>
</evidence>
<dbReference type="Pfam" id="PF00012">
    <property type="entry name" value="HSP70"/>
    <property type="match status" value="2"/>
</dbReference>
<comment type="caution">
    <text evidence="9">The sequence shown here is derived from an EMBL/GenBank/DDBJ whole genome shotgun (WGS) entry which is preliminary data.</text>
</comment>
<feature type="compositionally biased region" description="Pro residues" evidence="7">
    <location>
        <begin position="397"/>
        <end position="407"/>
    </location>
</feature>
<dbReference type="Gene3D" id="3.90.640.10">
    <property type="entry name" value="Actin, Chain A, domain 4"/>
    <property type="match status" value="1"/>
</dbReference>
<keyword evidence="8" id="KW-1133">Transmembrane helix</keyword>
<protein>
    <submittedName>
        <fullName evidence="9">Hsp70 family protein</fullName>
    </submittedName>
</protein>
<organism evidence="9 10">
    <name type="scientific">Motilibacter deserti</name>
    <dbReference type="NCBI Taxonomy" id="2714956"/>
    <lineage>
        <taxon>Bacteria</taxon>
        <taxon>Bacillati</taxon>
        <taxon>Actinomycetota</taxon>
        <taxon>Actinomycetes</taxon>
        <taxon>Motilibacterales</taxon>
        <taxon>Motilibacteraceae</taxon>
        <taxon>Motilibacter</taxon>
    </lineage>
</organism>
<feature type="region of interest" description="Disordered" evidence="7">
    <location>
        <begin position="368"/>
        <end position="412"/>
    </location>
</feature>
<dbReference type="Gene3D" id="3.30.420.40">
    <property type="match status" value="2"/>
</dbReference>
<evidence type="ECO:0000256" key="5">
    <source>
        <dbReference type="ARBA" id="ARBA00023186"/>
    </source>
</evidence>
<evidence type="ECO:0000256" key="3">
    <source>
        <dbReference type="ARBA" id="ARBA00022840"/>
    </source>
</evidence>
<comment type="similarity">
    <text evidence="1 6">Belongs to the heat shock protein 70 family.</text>
</comment>
<feature type="transmembrane region" description="Helical" evidence="8">
    <location>
        <begin position="613"/>
        <end position="635"/>
    </location>
</feature>
<gene>
    <name evidence="9" type="ORF">G9H71_08390</name>
</gene>
<evidence type="ECO:0000313" key="9">
    <source>
        <dbReference type="EMBL" id="NHC13797.1"/>
    </source>
</evidence>
<dbReference type="RefSeq" id="WP_166280707.1">
    <property type="nucleotide sequence ID" value="NZ_JAANNP010000003.1"/>
</dbReference>
<feature type="transmembrane region" description="Helical" evidence="8">
    <location>
        <begin position="584"/>
        <end position="607"/>
    </location>
</feature>
<evidence type="ECO:0000256" key="2">
    <source>
        <dbReference type="ARBA" id="ARBA00022741"/>
    </source>
</evidence>
<keyword evidence="10" id="KW-1185">Reference proteome</keyword>
<keyword evidence="3 6" id="KW-0067">ATP-binding</keyword>
<keyword evidence="2 6" id="KW-0547">Nucleotide-binding</keyword>
<feature type="transmembrane region" description="Helical" evidence="8">
    <location>
        <begin position="549"/>
        <end position="572"/>
    </location>
</feature>
<accession>A0ABX0GSF7</accession>
<dbReference type="PRINTS" id="PR00301">
    <property type="entry name" value="HEATSHOCK70"/>
</dbReference>
<evidence type="ECO:0000256" key="7">
    <source>
        <dbReference type="SAM" id="MobiDB-lite"/>
    </source>
</evidence>
<name>A0ABX0GSF7_9ACTN</name>
<dbReference type="EMBL" id="JAANNP010000003">
    <property type="protein sequence ID" value="NHC13797.1"/>
    <property type="molecule type" value="Genomic_DNA"/>
</dbReference>
<dbReference type="PROSITE" id="PS01036">
    <property type="entry name" value="HSP70_3"/>
    <property type="match status" value="1"/>
</dbReference>
<keyword evidence="5" id="KW-0143">Chaperone</keyword>